<feature type="compositionally biased region" description="Basic and acidic residues" evidence="1">
    <location>
        <begin position="55"/>
        <end position="72"/>
    </location>
</feature>
<organism evidence="2">
    <name type="scientific">Zea mays</name>
    <name type="common">Maize</name>
    <dbReference type="NCBI Taxonomy" id="4577"/>
    <lineage>
        <taxon>Eukaryota</taxon>
        <taxon>Viridiplantae</taxon>
        <taxon>Streptophyta</taxon>
        <taxon>Embryophyta</taxon>
        <taxon>Tracheophyta</taxon>
        <taxon>Spermatophyta</taxon>
        <taxon>Magnoliopsida</taxon>
        <taxon>Liliopsida</taxon>
        <taxon>Poales</taxon>
        <taxon>Poaceae</taxon>
        <taxon>PACMAD clade</taxon>
        <taxon>Panicoideae</taxon>
        <taxon>Andropogonodae</taxon>
        <taxon>Andropogoneae</taxon>
        <taxon>Tripsacinae</taxon>
        <taxon>Zea</taxon>
    </lineage>
</organism>
<sequence>MEASSGRPSRQRRQQPAPFRFVRRRPHNREGDPACLTTKHSLQEGLGRPVGPSRRGADGTSPRREGHATELSRRRRAPRR</sequence>
<proteinExistence type="evidence at transcript level"/>
<name>C4J551_MAIZE</name>
<reference evidence="2" key="1">
    <citation type="journal article" date="2009" name="PLoS Genet.">
        <title>Sequencing, mapping, and analysis of 27,455 maize full-length cDNAs.</title>
        <authorList>
            <person name="Soderlund C."/>
            <person name="Descour A."/>
            <person name="Kudrna D."/>
            <person name="Bomhoff M."/>
            <person name="Boyd L."/>
            <person name="Currie J."/>
            <person name="Angelova A."/>
            <person name="Collura K."/>
            <person name="Wissotski M."/>
            <person name="Ashley E."/>
            <person name="Morrow D."/>
            <person name="Fernandes J."/>
            <person name="Walbot V."/>
            <person name="Yu Y."/>
        </authorList>
    </citation>
    <scope>NUCLEOTIDE SEQUENCE</scope>
    <source>
        <strain evidence="2">B73</strain>
    </source>
</reference>
<dbReference type="EMBL" id="BT085948">
    <property type="protein sequence ID" value="ACR36301.1"/>
    <property type="molecule type" value="mRNA"/>
</dbReference>
<evidence type="ECO:0000313" key="2">
    <source>
        <dbReference type="EMBL" id="ACR36301.1"/>
    </source>
</evidence>
<accession>C4J551</accession>
<evidence type="ECO:0000256" key="1">
    <source>
        <dbReference type="SAM" id="MobiDB-lite"/>
    </source>
</evidence>
<dbReference type="AlphaFoldDB" id="C4J551"/>
<protein>
    <submittedName>
        <fullName evidence="2">Uncharacterized protein</fullName>
    </submittedName>
</protein>
<feature type="region of interest" description="Disordered" evidence="1">
    <location>
        <begin position="1"/>
        <end position="80"/>
    </location>
</feature>